<evidence type="ECO:0000256" key="1">
    <source>
        <dbReference type="ARBA" id="ARBA00023239"/>
    </source>
</evidence>
<name>A0A1B8NX21_HALEL</name>
<dbReference type="PATRIC" id="fig|2746.7.peg.3712"/>
<dbReference type="Proteomes" id="UP000092504">
    <property type="component" value="Unassembled WGS sequence"/>
</dbReference>
<dbReference type="EMBL" id="MAJD01000002">
    <property type="protein sequence ID" value="OBX34552.1"/>
    <property type="molecule type" value="Genomic_DNA"/>
</dbReference>
<organism evidence="2 3">
    <name type="scientific">Halomonas elongata</name>
    <dbReference type="NCBI Taxonomy" id="2746"/>
    <lineage>
        <taxon>Bacteria</taxon>
        <taxon>Pseudomonadati</taxon>
        <taxon>Pseudomonadota</taxon>
        <taxon>Gammaproteobacteria</taxon>
        <taxon>Oceanospirillales</taxon>
        <taxon>Halomonadaceae</taxon>
        <taxon>Halomonas</taxon>
    </lineage>
</organism>
<evidence type="ECO:0000313" key="2">
    <source>
        <dbReference type="EMBL" id="OBX34552.1"/>
    </source>
</evidence>
<protein>
    <submittedName>
        <fullName evidence="2">3-hydroxyacyl-[acyl-carrier-protein] dehydratase FabZ</fullName>
        <ecNumber evidence="2">4.2.1.59</ecNumber>
    </submittedName>
</protein>
<dbReference type="InterPro" id="IPR013114">
    <property type="entry name" value="FabA_FabZ"/>
</dbReference>
<sequence length="92" mass="10086">MPGVLVIEALAQACGILGFKTVNKLPADGYVYYLVGSDNVRFKRPVMPGDQLRLEALVEREKRGIWKFACKATVDGDVACEAEIICAERKVA</sequence>
<dbReference type="Gene3D" id="3.10.129.10">
    <property type="entry name" value="Hotdog Thioesterase"/>
    <property type="match status" value="1"/>
</dbReference>
<dbReference type="CDD" id="cd01288">
    <property type="entry name" value="FabZ"/>
    <property type="match status" value="1"/>
</dbReference>
<dbReference type="SUPFAM" id="SSF54637">
    <property type="entry name" value="Thioesterase/thiol ester dehydrase-isomerase"/>
    <property type="match status" value="1"/>
</dbReference>
<gene>
    <name evidence="2" type="primary">fabZ_1</name>
    <name evidence="2" type="ORF">A8U91_03608</name>
</gene>
<dbReference type="GO" id="GO:0019171">
    <property type="term" value="F:(3R)-hydroxyacyl-[acyl-carrier-protein] dehydratase activity"/>
    <property type="evidence" value="ECO:0007669"/>
    <property type="project" value="UniProtKB-EC"/>
</dbReference>
<evidence type="ECO:0000313" key="3">
    <source>
        <dbReference type="Proteomes" id="UP000092504"/>
    </source>
</evidence>
<dbReference type="EC" id="4.2.1.59" evidence="2"/>
<accession>A0A1B8NX21</accession>
<dbReference type="AlphaFoldDB" id="A0A1B8NX21"/>
<keyword evidence="1 2" id="KW-0456">Lyase</keyword>
<dbReference type="PANTHER" id="PTHR30272:SF1">
    <property type="entry name" value="3-HYDROXYACYL-[ACYL-CARRIER-PROTEIN] DEHYDRATASE"/>
    <property type="match status" value="1"/>
</dbReference>
<dbReference type="InterPro" id="IPR029069">
    <property type="entry name" value="HotDog_dom_sf"/>
</dbReference>
<comment type="caution">
    <text evidence="2">The sequence shown here is derived from an EMBL/GenBank/DDBJ whole genome shotgun (WGS) entry which is preliminary data.</text>
</comment>
<dbReference type="PANTHER" id="PTHR30272">
    <property type="entry name" value="3-HYDROXYACYL-[ACYL-CARRIER-PROTEIN] DEHYDRATASE"/>
    <property type="match status" value="1"/>
</dbReference>
<dbReference type="Pfam" id="PF07977">
    <property type="entry name" value="FabA"/>
    <property type="match status" value="1"/>
</dbReference>
<proteinExistence type="predicted"/>
<reference evidence="2 3" key="1">
    <citation type="submission" date="2016-06" db="EMBL/GenBank/DDBJ databases">
        <title>Genome sequence of halotolerant plant growth promoting strain of Halomonas elongata HEK1 isolated from salterns of Rann of Kutch, Gujarat, India.</title>
        <authorList>
            <person name="Gaba S."/>
            <person name="Singh R.N."/>
            <person name="Abrol S."/>
            <person name="Kaushik R."/>
            <person name="Saxena A.K."/>
        </authorList>
    </citation>
    <scope>NUCLEOTIDE SEQUENCE [LARGE SCALE GENOMIC DNA]</scope>
    <source>
        <strain evidence="2 3">HEK1</strain>
    </source>
</reference>